<name>A0A1Z3HNP9_9CYAN</name>
<dbReference type="EMBL" id="CP021983">
    <property type="protein sequence ID" value="ASC71931.1"/>
    <property type="molecule type" value="Genomic_DNA"/>
</dbReference>
<dbReference type="AlphaFoldDB" id="A0A1Z3HNP9"/>
<dbReference type="STRING" id="1641165.XM38_09255"/>
<dbReference type="KEGG" id="hhg:XM38_028850"/>
<keyword evidence="3" id="KW-1185">Reference proteome</keyword>
<protein>
    <recommendedName>
        <fullName evidence="1">SnoaL-like domain-containing protein</fullName>
    </recommendedName>
</protein>
<dbReference type="Pfam" id="PF13474">
    <property type="entry name" value="SnoaL_3"/>
    <property type="match status" value="1"/>
</dbReference>
<reference evidence="2 3" key="1">
    <citation type="journal article" date="2016" name="Biochim. Biophys. Acta">
        <title>Characterization of red-shifted phycobilisomes isolated from the chlorophyll f-containing cyanobacterium Halomicronema hongdechloris.</title>
        <authorList>
            <person name="Li Y."/>
            <person name="Lin Y."/>
            <person name="Garvey C.J."/>
            <person name="Birch D."/>
            <person name="Corkery R.W."/>
            <person name="Loughlin P.C."/>
            <person name="Scheer H."/>
            <person name="Willows R.D."/>
            <person name="Chen M."/>
        </authorList>
    </citation>
    <scope>NUCLEOTIDE SEQUENCE [LARGE SCALE GENOMIC DNA]</scope>
    <source>
        <strain evidence="2 3">C2206</strain>
    </source>
</reference>
<dbReference type="Gene3D" id="3.10.450.50">
    <property type="match status" value="1"/>
</dbReference>
<dbReference type="InterPro" id="IPR037401">
    <property type="entry name" value="SnoaL-like"/>
</dbReference>
<dbReference type="Proteomes" id="UP000191901">
    <property type="component" value="Chromosome"/>
</dbReference>
<evidence type="ECO:0000313" key="3">
    <source>
        <dbReference type="Proteomes" id="UP000191901"/>
    </source>
</evidence>
<proteinExistence type="predicted"/>
<evidence type="ECO:0000313" key="2">
    <source>
        <dbReference type="EMBL" id="ASC71931.1"/>
    </source>
</evidence>
<dbReference type="RefSeq" id="WP_080808035.1">
    <property type="nucleotide sequence ID" value="NZ_CP021983.2"/>
</dbReference>
<organism evidence="2 3">
    <name type="scientific">Halomicronema hongdechloris C2206</name>
    <dbReference type="NCBI Taxonomy" id="1641165"/>
    <lineage>
        <taxon>Bacteria</taxon>
        <taxon>Bacillati</taxon>
        <taxon>Cyanobacteriota</taxon>
        <taxon>Cyanophyceae</taxon>
        <taxon>Nodosilineales</taxon>
        <taxon>Nodosilineaceae</taxon>
        <taxon>Halomicronema</taxon>
    </lineage>
</organism>
<dbReference type="InterPro" id="IPR032710">
    <property type="entry name" value="NTF2-like_dom_sf"/>
</dbReference>
<feature type="domain" description="SnoaL-like" evidence="1">
    <location>
        <begin position="14"/>
        <end position="135"/>
    </location>
</feature>
<gene>
    <name evidence="2" type="ORF">XM38_028850</name>
</gene>
<dbReference type="OrthoDB" id="9795306at2"/>
<sequence>MADNDTQSTRKASIQNLLEQWASATRFGKQDDVLVNHAPDVTIFDVLPPLQYESADAYRQSWDEWQPTTKGPGIFELHNLKITAGKDVAFAYGLIRCGGTKPDGKTFEDWVRATFCLCNVNGNWRITHQHISMPIG</sequence>
<evidence type="ECO:0000259" key="1">
    <source>
        <dbReference type="Pfam" id="PF13474"/>
    </source>
</evidence>
<accession>A0A1Z3HNP9</accession>
<dbReference type="SUPFAM" id="SSF54427">
    <property type="entry name" value="NTF2-like"/>
    <property type="match status" value="1"/>
</dbReference>